<dbReference type="PIRSF" id="PIRSF039032">
    <property type="entry name" value="HigB-2"/>
    <property type="match status" value="1"/>
</dbReference>
<organism evidence="1 2">
    <name type="scientific">Pseudomonas siliginis</name>
    <dbReference type="NCBI Taxonomy" id="2842346"/>
    <lineage>
        <taxon>Bacteria</taxon>
        <taxon>Pseudomonadati</taxon>
        <taxon>Pseudomonadota</taxon>
        <taxon>Gammaproteobacteria</taxon>
        <taxon>Pseudomonadales</taxon>
        <taxon>Pseudomonadaceae</taxon>
        <taxon>Pseudomonas</taxon>
    </lineage>
</organism>
<dbReference type="Proteomes" id="UP001056851">
    <property type="component" value="Chromosome"/>
</dbReference>
<dbReference type="EMBL" id="CP099599">
    <property type="protein sequence ID" value="UST84093.1"/>
    <property type="molecule type" value="Genomic_DNA"/>
</dbReference>
<dbReference type="InterPro" id="IPR009387">
    <property type="entry name" value="HigB-2"/>
</dbReference>
<reference evidence="1" key="1">
    <citation type="submission" date="2022-06" db="EMBL/GenBank/DDBJ databases">
        <title>Investigating genetic diversity within the most abundant and prevalent non-pathogenic leaf-associated bacterial species interacting with Arabidopsis thaliana in natural habitats.</title>
        <authorList>
            <person name="Ramirez-Sanchez D."/>
            <person name="Gibelin-Viala C."/>
            <person name="Mayjonade B."/>
            <person name="Duflos R."/>
            <person name="Belmonte E."/>
            <person name="Pailler V."/>
            <person name="Bartoli C."/>
            <person name="Carrere S."/>
            <person name="Vailleau F."/>
            <person name="Roux F."/>
        </authorList>
    </citation>
    <scope>NUCLEOTIDE SEQUENCE</scope>
    <source>
        <strain evidence="1">OTU6ESPEB1</strain>
    </source>
</reference>
<proteinExistence type="predicted"/>
<dbReference type="RefSeq" id="WP_041479945.1">
    <property type="nucleotide sequence ID" value="NZ_CP099596.1"/>
</dbReference>
<name>A0ABY5CA26_9PSED</name>
<keyword evidence="2" id="KW-1185">Reference proteome</keyword>
<sequence length="114" mass="13523">MRTIFFETTIFTKSVGRYLTDDEYRTLQNYLQSNPLAGDVMPRTGGFRKLRWADSRRGKGRRGGLRVLYYWLMNDGQFWMFAIYDKDELEKLTAEQERALRTAIDKELKKRGTP</sequence>
<gene>
    <name evidence="1" type="ORF">NF677_21550</name>
</gene>
<protein>
    <submittedName>
        <fullName evidence="1">Toxin</fullName>
    </submittedName>
</protein>
<accession>A0ABY5CA26</accession>
<evidence type="ECO:0000313" key="2">
    <source>
        <dbReference type="Proteomes" id="UP001056851"/>
    </source>
</evidence>
<evidence type="ECO:0000313" key="1">
    <source>
        <dbReference type="EMBL" id="UST84093.1"/>
    </source>
</evidence>